<comment type="caution">
    <text evidence="3">The sequence shown here is derived from an EMBL/GenBank/DDBJ whole genome shotgun (WGS) entry which is preliminary data.</text>
</comment>
<name>A0A2N0B5A3_9LEPT</name>
<dbReference type="RefSeq" id="WP_100765572.1">
    <property type="nucleotide sequence ID" value="NZ_NPEF02000013.1"/>
</dbReference>
<evidence type="ECO:0000313" key="4">
    <source>
        <dbReference type="Proteomes" id="UP000232122"/>
    </source>
</evidence>
<gene>
    <name evidence="2" type="ORF">CH379_011570</name>
    <name evidence="3" type="ORF">CH379_17030</name>
</gene>
<sequence>MRFPIFRLMTSMKTEFVIRFFIYVRILPFLFFFDACSLDTVFPSVFPSDSPKQIGAEFVQTLILTGVGCSSDAKFWVRDVSKNVSYCMQAVPVGTGSHVNVYAEYGQETNLDYATIIREFDDKIYPRLSSAFGTASDLDQNGKVDLLFLDIRDGSRPGGSFVAGFFDPNDFLPDDVRAGVRSNGGEILYVDSVQLKELAARDVSAGKPDTMLATIAHELQHLIRFQYELPDYVASRIRDETWLNEGTSEVASDIAGYSPQTNRIQCYRGNVAGVCARGVNGASLFGSADFLSIVDYSFAYAFLKYLYTVSGSDSERRNDFFRNTVGGTSQRARDAQSLAQIFLSSSAVSALSPAQKNDLGLSGETAFVRLFSSFLWLSTGETETTIAEAQLGVDTSGASGFKSGIESVMGAFPFPPVGQEGEELRKLFETQSLPFIPPLNSLSPGQFHWIDQQRSNTGTQPSVVLLKKTSPTLKILQVNADPFRLGQASQSVALTEDGELPFLLPETGGPEIVCPLGRFYAADRTKGNPRFE</sequence>
<reference evidence="2 4" key="2">
    <citation type="journal article" date="2018" name="Microb. Genom.">
        <title>Deciphering the unexplored Leptospira diversity from soils uncovers genomic evolution to virulence.</title>
        <authorList>
            <person name="Thibeaux R."/>
            <person name="Iraola G."/>
            <person name="Ferres I."/>
            <person name="Bierque E."/>
            <person name="Girault D."/>
            <person name="Soupe-Gilbert M.E."/>
            <person name="Picardeau M."/>
            <person name="Goarant C."/>
        </authorList>
    </citation>
    <scope>NUCLEOTIDE SEQUENCE [LARGE SCALE GENOMIC DNA]</scope>
    <source>
        <strain evidence="2 4">ATI7-C-A5</strain>
    </source>
</reference>
<feature type="transmembrane region" description="Helical" evidence="1">
    <location>
        <begin position="16"/>
        <end position="33"/>
    </location>
</feature>
<reference evidence="2" key="3">
    <citation type="submission" date="2023-10" db="EMBL/GenBank/DDBJ databases">
        <authorList>
            <person name="Picardeau M."/>
            <person name="Thibeaux R."/>
        </authorList>
    </citation>
    <scope>NUCLEOTIDE SEQUENCE</scope>
    <source>
        <strain evidence="2">ATI7-C-A5</strain>
    </source>
</reference>
<dbReference type="AlphaFoldDB" id="A0A2N0B5A3"/>
<dbReference type="Proteomes" id="UP000232122">
    <property type="component" value="Unassembled WGS sequence"/>
</dbReference>
<dbReference type="OrthoDB" id="338571at2"/>
<evidence type="ECO:0000256" key="1">
    <source>
        <dbReference type="SAM" id="Phobius"/>
    </source>
</evidence>
<dbReference type="EMBL" id="NPEF01000225">
    <property type="protein sequence ID" value="PJZ91727.1"/>
    <property type="molecule type" value="Genomic_DNA"/>
</dbReference>
<evidence type="ECO:0000313" key="3">
    <source>
        <dbReference type="EMBL" id="PJZ91727.1"/>
    </source>
</evidence>
<evidence type="ECO:0000313" key="2">
    <source>
        <dbReference type="EMBL" id="MDV6236263.1"/>
    </source>
</evidence>
<organism evidence="3">
    <name type="scientific">Leptospira ellisii</name>
    <dbReference type="NCBI Taxonomy" id="2023197"/>
    <lineage>
        <taxon>Bacteria</taxon>
        <taxon>Pseudomonadati</taxon>
        <taxon>Spirochaetota</taxon>
        <taxon>Spirochaetia</taxon>
        <taxon>Leptospirales</taxon>
        <taxon>Leptospiraceae</taxon>
        <taxon>Leptospira</taxon>
    </lineage>
</organism>
<proteinExistence type="predicted"/>
<keyword evidence="4" id="KW-1185">Reference proteome</keyword>
<protein>
    <submittedName>
        <fullName evidence="2">Peptidase M30</fullName>
    </submittedName>
</protein>
<dbReference type="EMBL" id="NPEF02000013">
    <property type="protein sequence ID" value="MDV6236263.1"/>
    <property type="molecule type" value="Genomic_DNA"/>
</dbReference>
<keyword evidence="1" id="KW-1133">Transmembrane helix</keyword>
<keyword evidence="1" id="KW-0812">Transmembrane</keyword>
<accession>A0A2N0B5A3</accession>
<keyword evidence="1" id="KW-0472">Membrane</keyword>
<reference evidence="3" key="1">
    <citation type="submission" date="2017-07" db="EMBL/GenBank/DDBJ databases">
        <title>Leptospira spp. isolated from tropical soils.</title>
        <authorList>
            <person name="Thibeaux R."/>
            <person name="Iraola G."/>
            <person name="Ferres I."/>
            <person name="Bierque E."/>
            <person name="Girault D."/>
            <person name="Soupe-Gilbert M.-E."/>
            <person name="Picardeau M."/>
            <person name="Goarant C."/>
        </authorList>
    </citation>
    <scope>NUCLEOTIDE SEQUENCE [LARGE SCALE GENOMIC DNA]</scope>
    <source>
        <strain evidence="3">ATI7-C-A5</strain>
    </source>
</reference>